<gene>
    <name evidence="2" type="ORF">F4827_002944</name>
</gene>
<evidence type="ECO:0000313" key="3">
    <source>
        <dbReference type="Proteomes" id="UP000571554"/>
    </source>
</evidence>
<feature type="transmembrane region" description="Helical" evidence="1">
    <location>
        <begin position="6"/>
        <end position="28"/>
    </location>
</feature>
<sequence>MESAAWQMVFVIQVVLALAVLVLVVLTYPSRVTPPGALWEMDIECSDAAAISRWAT</sequence>
<protein>
    <submittedName>
        <fullName evidence="2">Uncharacterized protein</fullName>
    </submittedName>
</protein>
<dbReference type="Proteomes" id="UP000571554">
    <property type="component" value="Unassembled WGS sequence"/>
</dbReference>
<accession>A0A7W9TXS8</accession>
<keyword evidence="1" id="KW-0812">Transmembrane</keyword>
<reference evidence="2 3" key="1">
    <citation type="submission" date="2020-08" db="EMBL/GenBank/DDBJ databases">
        <title>Above-ground endophytic microbial communities from plants in different locations in the United States.</title>
        <authorList>
            <person name="Frank C."/>
        </authorList>
    </citation>
    <scope>NUCLEOTIDE SEQUENCE [LARGE SCALE GENOMIC DNA]</scope>
    <source>
        <strain evidence="2 3">WP4_2_2</strain>
    </source>
</reference>
<keyword evidence="1" id="KW-1133">Transmembrane helix</keyword>
<evidence type="ECO:0000256" key="1">
    <source>
        <dbReference type="SAM" id="Phobius"/>
    </source>
</evidence>
<keyword evidence="3" id="KW-1185">Reference proteome</keyword>
<name>A0A7W9TXS8_9BURK</name>
<keyword evidence="1" id="KW-0472">Membrane</keyword>
<proteinExistence type="predicted"/>
<dbReference type="EMBL" id="JACHBW010000008">
    <property type="protein sequence ID" value="MBB6103089.1"/>
    <property type="molecule type" value="Genomic_DNA"/>
</dbReference>
<organism evidence="2 3">
    <name type="scientific">Paraburkholderia bannensis</name>
    <dbReference type="NCBI Taxonomy" id="765414"/>
    <lineage>
        <taxon>Bacteria</taxon>
        <taxon>Pseudomonadati</taxon>
        <taxon>Pseudomonadota</taxon>
        <taxon>Betaproteobacteria</taxon>
        <taxon>Burkholderiales</taxon>
        <taxon>Burkholderiaceae</taxon>
        <taxon>Paraburkholderia</taxon>
    </lineage>
</organism>
<comment type="caution">
    <text evidence="2">The sequence shown here is derived from an EMBL/GenBank/DDBJ whole genome shotgun (WGS) entry which is preliminary data.</text>
</comment>
<evidence type="ECO:0000313" key="2">
    <source>
        <dbReference type="EMBL" id="MBB6103089.1"/>
    </source>
</evidence>
<dbReference type="RefSeq" id="WP_260175217.1">
    <property type="nucleotide sequence ID" value="NZ_JACHBW010000008.1"/>
</dbReference>
<dbReference type="AlphaFoldDB" id="A0A7W9TXS8"/>